<organism evidence="4 5">
    <name type="scientific">Bursaphelenchus okinawaensis</name>
    <dbReference type="NCBI Taxonomy" id="465554"/>
    <lineage>
        <taxon>Eukaryota</taxon>
        <taxon>Metazoa</taxon>
        <taxon>Ecdysozoa</taxon>
        <taxon>Nematoda</taxon>
        <taxon>Chromadorea</taxon>
        <taxon>Rhabditida</taxon>
        <taxon>Tylenchina</taxon>
        <taxon>Tylenchomorpha</taxon>
        <taxon>Aphelenchoidea</taxon>
        <taxon>Aphelenchoididae</taxon>
        <taxon>Bursaphelenchus</taxon>
    </lineage>
</organism>
<dbReference type="Gene3D" id="1.25.40.20">
    <property type="entry name" value="Ankyrin repeat-containing domain"/>
    <property type="match status" value="1"/>
</dbReference>
<gene>
    <name evidence="4" type="ORF">BOKJ2_LOCUS1212</name>
</gene>
<dbReference type="EMBL" id="CAJFDH010000001">
    <property type="protein sequence ID" value="CAD5206528.1"/>
    <property type="molecule type" value="Genomic_DNA"/>
</dbReference>
<dbReference type="PRINTS" id="PR01415">
    <property type="entry name" value="ANKYRIN"/>
</dbReference>
<keyword evidence="1" id="KW-0677">Repeat</keyword>
<name>A0A811JT62_9BILA</name>
<protein>
    <recommendedName>
        <fullName evidence="6">ANK_REP_REGION domain-containing protein</fullName>
    </recommendedName>
</protein>
<keyword evidence="2 3" id="KW-0040">ANK repeat</keyword>
<evidence type="ECO:0000313" key="5">
    <source>
        <dbReference type="Proteomes" id="UP000614601"/>
    </source>
</evidence>
<evidence type="ECO:0000256" key="2">
    <source>
        <dbReference type="ARBA" id="ARBA00023043"/>
    </source>
</evidence>
<evidence type="ECO:0000256" key="3">
    <source>
        <dbReference type="PROSITE-ProRule" id="PRU00023"/>
    </source>
</evidence>
<evidence type="ECO:0008006" key="6">
    <source>
        <dbReference type="Google" id="ProtNLM"/>
    </source>
</evidence>
<dbReference type="OrthoDB" id="207120at2759"/>
<dbReference type="PROSITE" id="PS50088">
    <property type="entry name" value="ANK_REPEAT"/>
    <property type="match status" value="2"/>
</dbReference>
<dbReference type="EMBL" id="CAJFCW020000001">
    <property type="protein sequence ID" value="CAG9082137.1"/>
    <property type="molecule type" value="Genomic_DNA"/>
</dbReference>
<reference evidence="4" key="1">
    <citation type="submission" date="2020-09" db="EMBL/GenBank/DDBJ databases">
        <authorList>
            <person name="Kikuchi T."/>
        </authorList>
    </citation>
    <scope>NUCLEOTIDE SEQUENCE</scope>
    <source>
        <strain evidence="4">SH1</strain>
    </source>
</reference>
<sequence length="207" mass="22771">MIPIPPKPGKVNAYYVLRSIDVNNCNIAEGETVFVEECKPTPDLCQVSGSHGVCEVSLDLVKSEAFELIQNPIHEAAKRGNLQLLESCLNNKMSPNLLDRSGSVPLYWASYNGHINVVIRLLQCENIDVQAQNKMGDNSLHAAARRGHLDICETLVGAGADVNVPNNDKNRALEMAANPEIASFIRLTMEKNPPTEQIDEYQSSDED</sequence>
<evidence type="ECO:0000313" key="4">
    <source>
        <dbReference type="EMBL" id="CAD5206528.1"/>
    </source>
</evidence>
<dbReference type="Proteomes" id="UP000614601">
    <property type="component" value="Unassembled WGS sequence"/>
</dbReference>
<feature type="repeat" description="ANK" evidence="3">
    <location>
        <begin position="135"/>
        <end position="167"/>
    </location>
</feature>
<dbReference type="Proteomes" id="UP000783686">
    <property type="component" value="Unassembled WGS sequence"/>
</dbReference>
<dbReference type="SMART" id="SM00248">
    <property type="entry name" value="ANK"/>
    <property type="match status" value="3"/>
</dbReference>
<comment type="caution">
    <text evidence="4">The sequence shown here is derived from an EMBL/GenBank/DDBJ whole genome shotgun (WGS) entry which is preliminary data.</text>
</comment>
<keyword evidence="5" id="KW-1185">Reference proteome</keyword>
<dbReference type="AlphaFoldDB" id="A0A811JT62"/>
<evidence type="ECO:0000256" key="1">
    <source>
        <dbReference type="ARBA" id="ARBA00022737"/>
    </source>
</evidence>
<dbReference type="Pfam" id="PF12796">
    <property type="entry name" value="Ank_2"/>
    <property type="match status" value="1"/>
</dbReference>
<accession>A0A811JT62</accession>
<dbReference type="InterPro" id="IPR002110">
    <property type="entry name" value="Ankyrin_rpt"/>
</dbReference>
<feature type="repeat" description="ANK" evidence="3">
    <location>
        <begin position="101"/>
        <end position="134"/>
    </location>
</feature>
<proteinExistence type="predicted"/>
<dbReference type="PROSITE" id="PS50297">
    <property type="entry name" value="ANK_REP_REGION"/>
    <property type="match status" value="1"/>
</dbReference>
<dbReference type="PANTHER" id="PTHR24171">
    <property type="entry name" value="ANKYRIN REPEAT DOMAIN-CONTAINING PROTEIN 39-RELATED"/>
    <property type="match status" value="1"/>
</dbReference>
<dbReference type="InterPro" id="IPR036770">
    <property type="entry name" value="Ankyrin_rpt-contain_sf"/>
</dbReference>
<dbReference type="SUPFAM" id="SSF48403">
    <property type="entry name" value="Ankyrin repeat"/>
    <property type="match status" value="1"/>
</dbReference>